<evidence type="ECO:0000256" key="1">
    <source>
        <dbReference type="SAM" id="Coils"/>
    </source>
</evidence>
<organism evidence="3 4">
    <name type="scientific">Pythium insidiosum</name>
    <name type="common">Pythiosis disease agent</name>
    <dbReference type="NCBI Taxonomy" id="114742"/>
    <lineage>
        <taxon>Eukaryota</taxon>
        <taxon>Sar</taxon>
        <taxon>Stramenopiles</taxon>
        <taxon>Oomycota</taxon>
        <taxon>Peronosporomycetes</taxon>
        <taxon>Pythiales</taxon>
        <taxon>Pythiaceae</taxon>
        <taxon>Pythium</taxon>
    </lineage>
</organism>
<feature type="coiled-coil region" evidence="1">
    <location>
        <begin position="79"/>
        <end position="120"/>
    </location>
</feature>
<name>A0AAD5LHL8_PYTIN</name>
<comment type="caution">
    <text evidence="3">The sequence shown here is derived from an EMBL/GenBank/DDBJ whole genome shotgun (WGS) entry which is preliminary data.</text>
</comment>
<gene>
    <name evidence="3" type="ORF">P43SY_001919</name>
</gene>
<protein>
    <submittedName>
        <fullName evidence="3">Uncharacterized protein</fullName>
    </submittedName>
</protein>
<feature type="compositionally biased region" description="Polar residues" evidence="2">
    <location>
        <begin position="47"/>
        <end position="63"/>
    </location>
</feature>
<dbReference type="Gene3D" id="1.20.5.340">
    <property type="match status" value="1"/>
</dbReference>
<evidence type="ECO:0000313" key="3">
    <source>
        <dbReference type="EMBL" id="KAJ0398432.1"/>
    </source>
</evidence>
<dbReference type="EMBL" id="JAKCXM010000216">
    <property type="protein sequence ID" value="KAJ0398432.1"/>
    <property type="molecule type" value="Genomic_DNA"/>
</dbReference>
<feature type="coiled-coil region" evidence="1">
    <location>
        <begin position="377"/>
        <end position="418"/>
    </location>
</feature>
<sequence>MRLLQDHIQSLEVALQQQQQQQHQQETRKQEQNRVLSETAKPWSGLTVDSSRDGQGSLLSPSHLTGAREGDCREHVPTIVSLQSELKRLRAQTAADEDALVRAEREQAHLKREHATLTSDLLTAKLQQEELRQMVLDITDEKLQLQTATEAQQRTADRTVALLRQQLEKLERWRERHASRQRELEASCRPLTTERDNAKEAQQTAQRERDELAIRVHAADATLRKVKADLAVATATTRQQEQLIAELEHAMERAHREKRDANEALDAAQRQLNEMGQRLSVVLTEHESARCDCDALAATNRELVTAASRSQQEHARLVEEMARLREEKQRLEQQSLRWQRDAGAKQQQLSSMQTHVTQVEGQLLDVESELVSRSMAVETGDRRVEELEMEIRDLTRDLEQRQTVVSELERRVARQRERQHREELVSCRLEEQRLSDRLSAETSTLQQSLSLREANASLAQELSETKTTILMWMIKPGKRMSRS</sequence>
<keyword evidence="1" id="KW-0175">Coiled coil</keyword>
<feature type="coiled-coil region" evidence="1">
    <location>
        <begin position="307"/>
        <end position="341"/>
    </location>
</feature>
<evidence type="ECO:0000313" key="4">
    <source>
        <dbReference type="Proteomes" id="UP001209570"/>
    </source>
</evidence>
<keyword evidence="4" id="KW-1185">Reference proteome</keyword>
<proteinExistence type="predicted"/>
<reference evidence="3" key="1">
    <citation type="submission" date="2021-12" db="EMBL/GenBank/DDBJ databases">
        <title>Prjna785345.</title>
        <authorList>
            <person name="Rujirawat T."/>
            <person name="Krajaejun T."/>
        </authorList>
    </citation>
    <scope>NUCLEOTIDE SEQUENCE</scope>
    <source>
        <strain evidence="3">Pi057C3</strain>
    </source>
</reference>
<feature type="region of interest" description="Disordered" evidence="2">
    <location>
        <begin position="20"/>
        <end position="70"/>
    </location>
</feature>
<dbReference type="Proteomes" id="UP001209570">
    <property type="component" value="Unassembled WGS sequence"/>
</dbReference>
<dbReference type="AlphaFoldDB" id="A0AAD5LHL8"/>
<accession>A0AAD5LHL8</accession>
<evidence type="ECO:0000256" key="2">
    <source>
        <dbReference type="SAM" id="MobiDB-lite"/>
    </source>
</evidence>
<feature type="coiled-coil region" evidence="1">
    <location>
        <begin position="163"/>
        <end position="278"/>
    </location>
</feature>